<dbReference type="SMART" id="SM00871">
    <property type="entry name" value="AraC_E_bind"/>
    <property type="match status" value="1"/>
</dbReference>
<proteinExistence type="predicted"/>
<gene>
    <name evidence="2" type="ORF">MUG84_03340</name>
</gene>
<dbReference type="InterPro" id="IPR011256">
    <property type="entry name" value="Reg_factor_effector_dom_sf"/>
</dbReference>
<dbReference type="InterPro" id="IPR029442">
    <property type="entry name" value="GyrI-like"/>
</dbReference>
<dbReference type="Gene3D" id="3.20.80.10">
    <property type="entry name" value="Regulatory factor, effector binding domain"/>
    <property type="match status" value="1"/>
</dbReference>
<dbReference type="AlphaFoldDB" id="A0A9X1WKQ9"/>
<feature type="domain" description="AraC effector-binding" evidence="1">
    <location>
        <begin position="1"/>
        <end position="158"/>
    </location>
</feature>
<dbReference type="SUPFAM" id="SSF55136">
    <property type="entry name" value="Probable bacterial effector-binding domain"/>
    <property type="match status" value="1"/>
</dbReference>
<dbReference type="EMBL" id="JALIRP010000001">
    <property type="protein sequence ID" value="MCJ8010778.1"/>
    <property type="molecule type" value="Genomic_DNA"/>
</dbReference>
<dbReference type="RefSeq" id="WP_244719858.1">
    <property type="nucleotide sequence ID" value="NZ_JALIRP010000001.1"/>
</dbReference>
<protein>
    <submittedName>
        <fullName evidence="2">GyrI-like domain-containing protein</fullName>
    </submittedName>
</protein>
<evidence type="ECO:0000259" key="1">
    <source>
        <dbReference type="SMART" id="SM00871"/>
    </source>
</evidence>
<organism evidence="2 3">
    <name type="scientific">Paenibacillus mangrovi</name>
    <dbReference type="NCBI Taxonomy" id="2931978"/>
    <lineage>
        <taxon>Bacteria</taxon>
        <taxon>Bacillati</taxon>
        <taxon>Bacillota</taxon>
        <taxon>Bacilli</taxon>
        <taxon>Bacillales</taxon>
        <taxon>Paenibacillaceae</taxon>
        <taxon>Paenibacillus</taxon>
    </lineage>
</organism>
<dbReference type="InterPro" id="IPR010499">
    <property type="entry name" value="AraC_E-bd"/>
</dbReference>
<dbReference type="Pfam" id="PF06445">
    <property type="entry name" value="GyrI-like"/>
    <property type="match status" value="1"/>
</dbReference>
<keyword evidence="3" id="KW-1185">Reference proteome</keyword>
<evidence type="ECO:0000313" key="3">
    <source>
        <dbReference type="Proteomes" id="UP001139347"/>
    </source>
</evidence>
<accession>A0A9X1WKQ9</accession>
<reference evidence="2" key="1">
    <citation type="submission" date="2022-04" db="EMBL/GenBank/DDBJ databases">
        <title>Paenibacillus mangrovi sp. nov., a novel endophytic bacterium isolated from bark of Kandelia candel.</title>
        <authorList>
            <person name="Tuo L."/>
        </authorList>
    </citation>
    <scope>NUCLEOTIDE SEQUENCE</scope>
    <source>
        <strain evidence="2">KQZ6P-2</strain>
    </source>
</reference>
<evidence type="ECO:0000313" key="2">
    <source>
        <dbReference type="EMBL" id="MCJ8010778.1"/>
    </source>
</evidence>
<dbReference type="Proteomes" id="UP001139347">
    <property type="component" value="Unassembled WGS sequence"/>
</dbReference>
<name>A0A9X1WKQ9_9BACL</name>
<sequence>MKVEIVETKNITTYVGIRATAYFSNLGESINHAFIELTRRKDEILNIKNLNVTYGITPPNYKGNTGLVDFYCCYEVEPIFNVPQGMVHIHLLPRTYTLTHYVGPASQTGTAYDYTSNWMNENGYTYDDVAYYFERYDEKTIIKDDNEKNETKIYCPVKKI</sequence>
<comment type="caution">
    <text evidence="2">The sequence shown here is derived from an EMBL/GenBank/DDBJ whole genome shotgun (WGS) entry which is preliminary data.</text>
</comment>